<dbReference type="Gene3D" id="3.40.630.190">
    <property type="entry name" value="LCP protein"/>
    <property type="match status" value="1"/>
</dbReference>
<evidence type="ECO:0000313" key="5">
    <source>
        <dbReference type="EMBL" id="GAA3659013.1"/>
    </source>
</evidence>
<evidence type="ECO:0000259" key="4">
    <source>
        <dbReference type="Pfam" id="PF03816"/>
    </source>
</evidence>
<feature type="transmembrane region" description="Helical" evidence="3">
    <location>
        <begin position="28"/>
        <end position="52"/>
    </location>
</feature>
<dbReference type="PANTHER" id="PTHR33392:SF6">
    <property type="entry name" value="POLYISOPRENYL-TEICHOIC ACID--PEPTIDOGLYCAN TEICHOIC ACID TRANSFERASE TAGU"/>
    <property type="match status" value="1"/>
</dbReference>
<evidence type="ECO:0000256" key="3">
    <source>
        <dbReference type="SAM" id="Phobius"/>
    </source>
</evidence>
<dbReference type="InterPro" id="IPR004474">
    <property type="entry name" value="LytR_CpsA_psr"/>
</dbReference>
<keyword evidence="3" id="KW-0472">Membrane</keyword>
<dbReference type="Pfam" id="PF03816">
    <property type="entry name" value="LytR_cpsA_psr"/>
    <property type="match status" value="1"/>
</dbReference>
<keyword evidence="3" id="KW-0812">Transmembrane</keyword>
<organism evidence="5 6">
    <name type="scientific">Microbacterium marinilacus</name>
    <dbReference type="NCBI Taxonomy" id="415209"/>
    <lineage>
        <taxon>Bacteria</taxon>
        <taxon>Bacillati</taxon>
        <taxon>Actinomycetota</taxon>
        <taxon>Actinomycetes</taxon>
        <taxon>Micrococcales</taxon>
        <taxon>Microbacteriaceae</taxon>
        <taxon>Microbacterium</taxon>
    </lineage>
</organism>
<feature type="region of interest" description="Disordered" evidence="2">
    <location>
        <begin position="373"/>
        <end position="420"/>
    </location>
</feature>
<name>A0ABP7BF78_9MICO</name>
<dbReference type="PANTHER" id="PTHR33392">
    <property type="entry name" value="POLYISOPRENYL-TEICHOIC ACID--PEPTIDOGLYCAN TEICHOIC ACID TRANSFERASE TAGU"/>
    <property type="match status" value="1"/>
</dbReference>
<evidence type="ECO:0000256" key="1">
    <source>
        <dbReference type="ARBA" id="ARBA00006068"/>
    </source>
</evidence>
<dbReference type="Proteomes" id="UP001410795">
    <property type="component" value="Unassembled WGS sequence"/>
</dbReference>
<dbReference type="InterPro" id="IPR050922">
    <property type="entry name" value="LytR/CpsA/Psr_CW_biosynth"/>
</dbReference>
<keyword evidence="3" id="KW-1133">Transmembrane helix</keyword>
<sequence>MNDTPQRLGRRTAARHGRLSAPSPLARLLRVVGIAMACVLVAGVGVGAYMYWDLSSTFAANAQQLDGQEEEPPDIGELVGEKGVDLLLTGLDICVWETRDRYGNRCSSDPADYGEDGRELQAGRNDVNLLVHISPEPRKITAIAFPRDLMIPTPECTDPVNGNVTYASDKKMINAMYSAGGLACVASTIDALTTPYDPELKIDYAATITWDGVIEITDAIGGVEVCVEGTINDPDAGMLYLEEGEYTLQGDRALAFLRSRHGVGDGGDQGRISNQQVYMASLARKLTSSDVLGNPGTMLSLARTVVTNVDPSSQLTPVTLVQIALAAKDVETQDIVFLQYPTFPDPADANRLVPDSDSAAALFAALAANDSVDPTGKYLETPETETPDPGATVEPTDPAAPAPDLLGRTADDTSCSQANN</sequence>
<gene>
    <name evidence="5" type="ORF">GCM10022202_19570</name>
</gene>
<keyword evidence="6" id="KW-1185">Reference proteome</keyword>
<comment type="similarity">
    <text evidence="1">Belongs to the LytR/CpsA/Psr (LCP) family.</text>
</comment>
<evidence type="ECO:0000313" key="6">
    <source>
        <dbReference type="Proteomes" id="UP001410795"/>
    </source>
</evidence>
<feature type="domain" description="Cell envelope-related transcriptional attenuator" evidence="4">
    <location>
        <begin position="124"/>
        <end position="287"/>
    </location>
</feature>
<evidence type="ECO:0000256" key="2">
    <source>
        <dbReference type="SAM" id="MobiDB-lite"/>
    </source>
</evidence>
<proteinExistence type="inferred from homology"/>
<protein>
    <submittedName>
        <fullName evidence="5">LCP family protein</fullName>
    </submittedName>
</protein>
<reference evidence="6" key="1">
    <citation type="journal article" date="2019" name="Int. J. Syst. Evol. Microbiol.">
        <title>The Global Catalogue of Microorganisms (GCM) 10K type strain sequencing project: providing services to taxonomists for standard genome sequencing and annotation.</title>
        <authorList>
            <consortium name="The Broad Institute Genomics Platform"/>
            <consortium name="The Broad Institute Genome Sequencing Center for Infectious Disease"/>
            <person name="Wu L."/>
            <person name="Ma J."/>
        </authorList>
    </citation>
    <scope>NUCLEOTIDE SEQUENCE [LARGE SCALE GENOMIC DNA]</scope>
    <source>
        <strain evidence="6">JCM 16546</strain>
    </source>
</reference>
<dbReference type="EMBL" id="BAAAYV010000009">
    <property type="protein sequence ID" value="GAA3659013.1"/>
    <property type="molecule type" value="Genomic_DNA"/>
</dbReference>
<comment type="caution">
    <text evidence="5">The sequence shown here is derived from an EMBL/GenBank/DDBJ whole genome shotgun (WGS) entry which is preliminary data.</text>
</comment>
<dbReference type="RefSeq" id="WP_221859123.1">
    <property type="nucleotide sequence ID" value="NZ_BAAAYV010000009.1"/>
</dbReference>
<dbReference type="NCBIfam" id="TIGR00350">
    <property type="entry name" value="lytR_cpsA_psr"/>
    <property type="match status" value="1"/>
</dbReference>
<accession>A0ABP7BF78</accession>